<name>A0A164SDY2_9AGAM</name>
<feature type="signal peptide" evidence="1">
    <location>
        <begin position="1"/>
        <end position="25"/>
    </location>
</feature>
<sequence>MLFRPISYLLTVYAALLSLFPGVSAMITGISGDGHYAKVGYNYPITFYTQSCKSPVPFSDYTVILGWSWIFNPSSPGGVGTFGYSTVDLISLQQVNTRAGTFTVSVPLPAAVFVINTTYTFDLTAAVTSLTGPANTPSVRLFTSQIVIEP</sequence>
<feature type="chain" id="PRO_5007853055" evidence="1">
    <location>
        <begin position="26"/>
        <end position="150"/>
    </location>
</feature>
<protein>
    <submittedName>
        <fullName evidence="2">Uncharacterized protein</fullName>
    </submittedName>
</protein>
<evidence type="ECO:0000256" key="1">
    <source>
        <dbReference type="SAM" id="SignalP"/>
    </source>
</evidence>
<keyword evidence="3" id="KW-1185">Reference proteome</keyword>
<keyword evidence="1" id="KW-0732">Signal</keyword>
<dbReference type="AlphaFoldDB" id="A0A164SDY2"/>
<reference evidence="2 3" key="1">
    <citation type="journal article" date="2016" name="Mol. Biol. Evol.">
        <title>Comparative Genomics of Early-Diverging Mushroom-Forming Fungi Provides Insights into the Origins of Lignocellulose Decay Capabilities.</title>
        <authorList>
            <person name="Nagy L.G."/>
            <person name="Riley R."/>
            <person name="Tritt A."/>
            <person name="Adam C."/>
            <person name="Daum C."/>
            <person name="Floudas D."/>
            <person name="Sun H."/>
            <person name="Yadav J.S."/>
            <person name="Pangilinan J."/>
            <person name="Larsson K.H."/>
            <person name="Matsuura K."/>
            <person name="Barry K."/>
            <person name="Labutti K."/>
            <person name="Kuo R."/>
            <person name="Ohm R.A."/>
            <person name="Bhattacharya S.S."/>
            <person name="Shirouzu T."/>
            <person name="Yoshinaga Y."/>
            <person name="Martin F.M."/>
            <person name="Grigoriev I.V."/>
            <person name="Hibbett D.S."/>
        </authorList>
    </citation>
    <scope>NUCLEOTIDE SEQUENCE [LARGE SCALE GENOMIC DNA]</scope>
    <source>
        <strain evidence="2 3">HHB9708</strain>
    </source>
</reference>
<dbReference type="EMBL" id="KV419415">
    <property type="protein sequence ID" value="KZS91387.1"/>
    <property type="molecule type" value="Genomic_DNA"/>
</dbReference>
<organism evidence="2 3">
    <name type="scientific">Sistotremastrum niveocremeum HHB9708</name>
    <dbReference type="NCBI Taxonomy" id="1314777"/>
    <lineage>
        <taxon>Eukaryota</taxon>
        <taxon>Fungi</taxon>
        <taxon>Dikarya</taxon>
        <taxon>Basidiomycota</taxon>
        <taxon>Agaricomycotina</taxon>
        <taxon>Agaricomycetes</taxon>
        <taxon>Sistotremastrales</taxon>
        <taxon>Sistotremastraceae</taxon>
        <taxon>Sertulicium</taxon>
        <taxon>Sertulicium niveocremeum</taxon>
    </lineage>
</organism>
<dbReference type="Pfam" id="PF19271">
    <property type="entry name" value="Nis1"/>
    <property type="match status" value="1"/>
</dbReference>
<gene>
    <name evidence="2" type="ORF">SISNIDRAFT_456648</name>
</gene>
<dbReference type="InterPro" id="IPR045469">
    <property type="entry name" value="Nis1"/>
</dbReference>
<accession>A0A164SDY2</accession>
<evidence type="ECO:0000313" key="3">
    <source>
        <dbReference type="Proteomes" id="UP000076722"/>
    </source>
</evidence>
<proteinExistence type="predicted"/>
<evidence type="ECO:0000313" key="2">
    <source>
        <dbReference type="EMBL" id="KZS91387.1"/>
    </source>
</evidence>
<dbReference type="Proteomes" id="UP000076722">
    <property type="component" value="Unassembled WGS sequence"/>
</dbReference>